<dbReference type="Gene3D" id="3.40.50.2000">
    <property type="entry name" value="Glycogen Phosphorylase B"/>
    <property type="match status" value="2"/>
</dbReference>
<feature type="domain" description="Glycosyl transferase family 1" evidence="1">
    <location>
        <begin position="210"/>
        <end position="361"/>
    </location>
</feature>
<evidence type="ECO:0000313" key="4">
    <source>
        <dbReference type="Proteomes" id="UP000031549"/>
    </source>
</evidence>
<dbReference type="Pfam" id="PF00534">
    <property type="entry name" value="Glycos_transf_1"/>
    <property type="match status" value="1"/>
</dbReference>
<organism evidence="3 4">
    <name type="scientific">Hassallia byssoidea VB512170</name>
    <dbReference type="NCBI Taxonomy" id="1304833"/>
    <lineage>
        <taxon>Bacteria</taxon>
        <taxon>Bacillati</taxon>
        <taxon>Cyanobacteriota</taxon>
        <taxon>Cyanophyceae</taxon>
        <taxon>Nostocales</taxon>
        <taxon>Tolypothrichaceae</taxon>
        <taxon>Hassallia</taxon>
    </lineage>
</organism>
<protein>
    <submittedName>
        <fullName evidence="3">Glycosyltransferase family 4 protein</fullName>
    </submittedName>
</protein>
<dbReference type="AlphaFoldDB" id="A0A846H4U0"/>
<evidence type="ECO:0000259" key="1">
    <source>
        <dbReference type="Pfam" id="PF00534"/>
    </source>
</evidence>
<accession>A0A846H4U0</accession>
<keyword evidence="3" id="KW-0808">Transferase</keyword>
<dbReference type="InterPro" id="IPR001296">
    <property type="entry name" value="Glyco_trans_1"/>
</dbReference>
<dbReference type="PANTHER" id="PTHR45871">
    <property type="entry name" value="N-ACETYLGLUCOSAMINYL-PHOSPHATIDYLINOSITOL BIOSYNTHETIC PROTEIN"/>
    <property type="match status" value="1"/>
</dbReference>
<proteinExistence type="predicted"/>
<dbReference type="EMBL" id="JTCM02000004">
    <property type="protein sequence ID" value="NEU71600.1"/>
    <property type="molecule type" value="Genomic_DNA"/>
</dbReference>
<evidence type="ECO:0000313" key="3">
    <source>
        <dbReference type="EMBL" id="NEU71600.1"/>
    </source>
</evidence>
<feature type="domain" description="Glycosyltransferase subfamily 4-like N-terminal" evidence="2">
    <location>
        <begin position="38"/>
        <end position="195"/>
    </location>
</feature>
<dbReference type="Pfam" id="PF13439">
    <property type="entry name" value="Glyco_transf_4"/>
    <property type="match status" value="1"/>
</dbReference>
<dbReference type="Proteomes" id="UP000031549">
    <property type="component" value="Unassembled WGS sequence"/>
</dbReference>
<keyword evidence="4" id="KW-1185">Reference proteome</keyword>
<dbReference type="RefSeq" id="WP_039752621.1">
    <property type="nucleotide sequence ID" value="NZ_JTCM02000004.1"/>
</dbReference>
<gene>
    <name evidence="3" type="ORF">PI95_003125</name>
</gene>
<sequence>MRLITSNIFLKKPESRQYQKDKCLDLHLWFPDIFEFKGGIQVYSAFLLEALQSLYPQIDYDVFLKHDTRSREYFSFINKTRFHFAGNSPIALRTVVFAAKIFGHALWQRPNLVIASHLNFTVVAYLLKRLMGTPYWTVAHGVDAWNITNPTLKTALYNADRILAVSSYTRDRLLKEQNLDPGKISLLPNTFDPSRFKIDGKPLHLLERYKLKPQQPIILTVSRLANTDAYKGYDQILHALPKIKQQLPDVHYILVGKGSDRSRIEQLIVDLNLQDCVTLAGFVADSELCDYYNMCDVFAMPSRGEGFGIVYLEALACGKPTLGGNQDGAIDALCHGTLGALVDPQDVDAIAQTLIQILQGTYPNHLMYQPEALRQKVIDTFGFRNFKQTLAELMQNFAPISK</sequence>
<comment type="caution">
    <text evidence="3">The sequence shown here is derived from an EMBL/GenBank/DDBJ whole genome shotgun (WGS) entry which is preliminary data.</text>
</comment>
<reference evidence="3 4" key="1">
    <citation type="journal article" date="2015" name="Genome Announc.">
        <title>Draft Genome Sequence of Cyanobacterium Hassallia byssoidea Strain VB512170, Isolated from Monuments in India.</title>
        <authorList>
            <person name="Singh D."/>
            <person name="Chandrababunaidu M.M."/>
            <person name="Panda A."/>
            <person name="Sen D."/>
            <person name="Bhattacharyya S."/>
            <person name="Adhikary S.P."/>
            <person name="Tripathy S."/>
        </authorList>
    </citation>
    <scope>NUCLEOTIDE SEQUENCE [LARGE SCALE GENOMIC DNA]</scope>
    <source>
        <strain evidence="3 4">VB512170</strain>
    </source>
</reference>
<dbReference type="PANTHER" id="PTHR45871:SF1">
    <property type="entry name" value="PHOSPHATIDYLINOSITOL N-ACETYLGLUCOSAMINYLTRANSFERASE SUBUNIT A"/>
    <property type="match status" value="1"/>
</dbReference>
<dbReference type="SUPFAM" id="SSF53756">
    <property type="entry name" value="UDP-Glycosyltransferase/glycogen phosphorylase"/>
    <property type="match status" value="1"/>
</dbReference>
<dbReference type="GO" id="GO:0016757">
    <property type="term" value="F:glycosyltransferase activity"/>
    <property type="evidence" value="ECO:0007669"/>
    <property type="project" value="InterPro"/>
</dbReference>
<name>A0A846H4U0_9CYAN</name>
<dbReference type="InterPro" id="IPR028098">
    <property type="entry name" value="Glyco_trans_4-like_N"/>
</dbReference>
<evidence type="ECO:0000259" key="2">
    <source>
        <dbReference type="Pfam" id="PF13439"/>
    </source>
</evidence>